<feature type="region of interest" description="Disordered" evidence="1">
    <location>
        <begin position="100"/>
        <end position="136"/>
    </location>
</feature>
<dbReference type="RefSeq" id="WP_205357943.1">
    <property type="nucleotide sequence ID" value="NZ_JADKYB010000008.1"/>
</dbReference>
<reference evidence="2 3" key="1">
    <citation type="submission" date="2021-01" db="EMBL/GenBank/DDBJ databases">
        <title>Streptomyces acididurans sp. nov., isolated from a peat swamp forest soil.</title>
        <authorList>
            <person name="Chantavorakit T."/>
            <person name="Duangmal K."/>
        </authorList>
    </citation>
    <scope>NUCLEOTIDE SEQUENCE [LARGE SCALE GENOMIC DNA]</scope>
    <source>
        <strain evidence="2 3">KK5PA1</strain>
    </source>
</reference>
<organism evidence="2 3">
    <name type="scientific">Actinacidiphila acididurans</name>
    <dbReference type="NCBI Taxonomy" id="2784346"/>
    <lineage>
        <taxon>Bacteria</taxon>
        <taxon>Bacillati</taxon>
        <taxon>Actinomycetota</taxon>
        <taxon>Actinomycetes</taxon>
        <taxon>Kitasatosporales</taxon>
        <taxon>Streptomycetaceae</taxon>
        <taxon>Actinacidiphila</taxon>
    </lineage>
</organism>
<comment type="caution">
    <text evidence="2">The sequence shown here is derived from an EMBL/GenBank/DDBJ whole genome shotgun (WGS) entry which is preliminary data.</text>
</comment>
<evidence type="ECO:0000313" key="2">
    <source>
        <dbReference type="EMBL" id="MBM9506064.1"/>
    </source>
</evidence>
<evidence type="ECO:0000256" key="1">
    <source>
        <dbReference type="SAM" id="MobiDB-lite"/>
    </source>
</evidence>
<protein>
    <submittedName>
        <fullName evidence="2">Uncharacterized protein</fullName>
    </submittedName>
</protein>
<evidence type="ECO:0000313" key="3">
    <source>
        <dbReference type="Proteomes" id="UP000749040"/>
    </source>
</evidence>
<accession>A0ABS2TRV1</accession>
<sequence length="390" mass="37710">MSRGRRWTRRAGRISVGLAAAGATRAAYRSLRRRPPAETGAWLRVSDAGRGVELFGGLAVAGGAAAAIGGAGGVSVRARLAATGAALVAGLCGAYGDHRAAADSSGDHDGHGSGGLGTYSGGGTDGRGNYGGQRSGVSGAHGGGFGGFPGFGTSGGSRWGSRKGGRRGAVFLRPPGGPYASFVTGYAPPFGQGGYGRRRSRAYAARGGSGSPAGLRAQLTALGEGRLTSGGVKLLGIGAAGLVAGTVLKASPLDQVLTAVVIAGAAHGVSLLDGSPGRAAKAVIAAGAPGLLRHGPGAVLAAAPVGAAAAALRDGLTERTRLGQAGAHALGAALGAAIAVANGRPGLLLHATGVVALTAAGDRIATRGKLWNAPVFRQVGPTGLSAHPFG</sequence>
<feature type="compositionally biased region" description="Basic and acidic residues" evidence="1">
    <location>
        <begin position="100"/>
        <end position="111"/>
    </location>
</feature>
<keyword evidence="3" id="KW-1185">Reference proteome</keyword>
<gene>
    <name evidence="2" type="ORF">ITX44_16195</name>
</gene>
<dbReference type="Proteomes" id="UP000749040">
    <property type="component" value="Unassembled WGS sequence"/>
</dbReference>
<feature type="compositionally biased region" description="Gly residues" evidence="1">
    <location>
        <begin position="112"/>
        <end position="136"/>
    </location>
</feature>
<proteinExistence type="predicted"/>
<dbReference type="EMBL" id="JADKYB010000008">
    <property type="protein sequence ID" value="MBM9506064.1"/>
    <property type="molecule type" value="Genomic_DNA"/>
</dbReference>
<name>A0ABS2TRV1_9ACTN</name>